<dbReference type="GeneID" id="95975676"/>
<comment type="caution">
    <text evidence="2">The sequence shown here is derived from an EMBL/GenBank/DDBJ whole genome shotgun (WGS) entry which is preliminary data.</text>
</comment>
<dbReference type="PANTHER" id="PTHR48015:SF16">
    <property type="entry name" value="SERINE_THREONINE-PROTEIN KINASE SULU"/>
    <property type="match status" value="1"/>
</dbReference>
<feature type="domain" description="Protein kinase" evidence="1">
    <location>
        <begin position="1"/>
        <end position="217"/>
    </location>
</feature>
<reference evidence="2 3" key="1">
    <citation type="submission" date="2024-07" db="EMBL/GenBank/DDBJ databases">
        <title>Draft sequence of the Neodothiora populina.</title>
        <authorList>
            <person name="Drown D.D."/>
            <person name="Schuette U.S."/>
            <person name="Buechlein A.B."/>
            <person name="Rusch D.R."/>
            <person name="Winton L.W."/>
            <person name="Adams G.A."/>
        </authorList>
    </citation>
    <scope>NUCLEOTIDE SEQUENCE [LARGE SCALE GENOMIC DNA]</scope>
    <source>
        <strain evidence="2 3">CPC 39397</strain>
    </source>
</reference>
<evidence type="ECO:0000313" key="2">
    <source>
        <dbReference type="EMBL" id="KAL1311903.1"/>
    </source>
</evidence>
<dbReference type="Gene3D" id="1.10.510.10">
    <property type="entry name" value="Transferase(Phosphotransferase) domain 1"/>
    <property type="match status" value="1"/>
</dbReference>
<name>A0ABR3PR16_9PEZI</name>
<dbReference type="InterPro" id="IPR011009">
    <property type="entry name" value="Kinase-like_dom_sf"/>
</dbReference>
<dbReference type="PANTHER" id="PTHR48015">
    <property type="entry name" value="SERINE/THREONINE-PROTEIN KINASE TAO"/>
    <property type="match status" value="1"/>
</dbReference>
<proteinExistence type="predicted"/>
<gene>
    <name evidence="2" type="ORF">AAFC00_001974</name>
</gene>
<protein>
    <recommendedName>
        <fullName evidence="1">Protein kinase domain-containing protein</fullName>
    </recommendedName>
</protein>
<organism evidence="2 3">
    <name type="scientific">Neodothiora populina</name>
    <dbReference type="NCBI Taxonomy" id="2781224"/>
    <lineage>
        <taxon>Eukaryota</taxon>
        <taxon>Fungi</taxon>
        <taxon>Dikarya</taxon>
        <taxon>Ascomycota</taxon>
        <taxon>Pezizomycotina</taxon>
        <taxon>Dothideomycetes</taxon>
        <taxon>Dothideomycetidae</taxon>
        <taxon>Dothideales</taxon>
        <taxon>Dothioraceae</taxon>
        <taxon>Neodothiora</taxon>
    </lineage>
</organism>
<dbReference type="PROSITE" id="PS50011">
    <property type="entry name" value="PROTEIN_KINASE_DOM"/>
    <property type="match status" value="1"/>
</dbReference>
<dbReference type="EMBL" id="JBFMKM010000001">
    <property type="protein sequence ID" value="KAL1311903.1"/>
    <property type="molecule type" value="Genomic_DNA"/>
</dbReference>
<evidence type="ECO:0000259" key="1">
    <source>
        <dbReference type="PROSITE" id="PS50011"/>
    </source>
</evidence>
<dbReference type="SUPFAM" id="SSF56112">
    <property type="entry name" value="Protein kinase-like (PK-like)"/>
    <property type="match status" value="1"/>
</dbReference>
<dbReference type="InterPro" id="IPR000719">
    <property type="entry name" value="Prot_kinase_dom"/>
</dbReference>
<evidence type="ECO:0000313" key="3">
    <source>
        <dbReference type="Proteomes" id="UP001562354"/>
    </source>
</evidence>
<accession>A0ABR3PR16</accession>
<sequence length="217" mass="24454">MSYVRKKSGETNNLNNDVESSKISWSSFRKLMQEDQAGMALIAHQNQADFRIVAIKTRGVGSEQYNENSRLTSYKNLVNLQSFFEHEGSMNFVYESCSVSLADIQASPYGLLQEYEIAAVCKELLEGLGYISELLRVGHTLRCETILVTEDGYPKIANIGDIMLDSHNLECLESSRLLGYLLKYLLEPVSVLDANHKLELSSHNVWSSDAEDFLLQT</sequence>
<dbReference type="RefSeq" id="XP_069204751.1">
    <property type="nucleotide sequence ID" value="XM_069347967.1"/>
</dbReference>
<dbReference type="InterPro" id="IPR050285">
    <property type="entry name" value="STE20_Ser/Thr_kinase"/>
</dbReference>
<keyword evidence="3" id="KW-1185">Reference proteome</keyword>
<dbReference type="Proteomes" id="UP001562354">
    <property type="component" value="Unassembled WGS sequence"/>
</dbReference>